<dbReference type="EMBL" id="FNPG01000009">
    <property type="protein sequence ID" value="SDY15304.1"/>
    <property type="molecule type" value="Genomic_DNA"/>
</dbReference>
<keyword evidence="1" id="KW-0472">Membrane</keyword>
<dbReference type="RefSeq" id="WP_074716435.1">
    <property type="nucleotide sequence ID" value="NZ_FNPG01000009.1"/>
</dbReference>
<sequence length="339" mass="39307">MRKKYEKVGLRTIVGVVVFTIVVLGGILFIQRRLTGEEIKLTKCKYEKIEFSELADIIENDKSNLRQNIESKTYKILGKYRGGKVYNYKYKLNQWFQTKKVNVALCSFCVKKNDESKWTNDDYNKFKSLYSKGKITVDFLINGSVIEPRFILSTNKKELIVKGGIYYNSLGLKLNKTGNSRFIEEVDIDENRGSEDNKIRFACPDKCATDKTLEYKGNNKEYVNKIEINSYGINIELNISKQISEYKKKLEKLKPNENEESVGYDICDSVVIKYKDGNTKQYYTKDLIASNSRVSFQDADMTDEFVSEKQKKAAITVIRDIDIDNVVSVFINNKEYKMR</sequence>
<dbReference type="OrthoDB" id="9879166at2"/>
<keyword evidence="1" id="KW-1133">Transmembrane helix</keyword>
<keyword evidence="1" id="KW-0812">Transmembrane</keyword>
<dbReference type="AlphaFoldDB" id="A0A1H3HKK4"/>
<organism evidence="2 3">
    <name type="scientific">Lachnobacterium bovis DSM 14045</name>
    <dbReference type="NCBI Taxonomy" id="1122142"/>
    <lineage>
        <taxon>Bacteria</taxon>
        <taxon>Bacillati</taxon>
        <taxon>Bacillota</taxon>
        <taxon>Clostridia</taxon>
        <taxon>Lachnospirales</taxon>
        <taxon>Lachnospiraceae</taxon>
        <taxon>Lachnobacterium</taxon>
    </lineage>
</organism>
<evidence type="ECO:0000256" key="1">
    <source>
        <dbReference type="SAM" id="Phobius"/>
    </source>
</evidence>
<feature type="transmembrane region" description="Helical" evidence="1">
    <location>
        <begin position="12"/>
        <end position="30"/>
    </location>
</feature>
<gene>
    <name evidence="2" type="ORF">SAMN02910414_00858</name>
</gene>
<evidence type="ECO:0000313" key="2">
    <source>
        <dbReference type="EMBL" id="SDY15304.1"/>
    </source>
</evidence>
<name>A0A1H3HKK4_9FIRM</name>
<proteinExistence type="predicted"/>
<dbReference type="Proteomes" id="UP000183918">
    <property type="component" value="Unassembled WGS sequence"/>
</dbReference>
<dbReference type="STRING" id="1122142.SAMN02910414_00858"/>
<protein>
    <submittedName>
        <fullName evidence="2">Uncharacterized protein</fullName>
    </submittedName>
</protein>
<keyword evidence="3" id="KW-1185">Reference proteome</keyword>
<reference evidence="2 3" key="1">
    <citation type="submission" date="2016-10" db="EMBL/GenBank/DDBJ databases">
        <authorList>
            <person name="de Groot N.N."/>
        </authorList>
    </citation>
    <scope>NUCLEOTIDE SEQUENCE [LARGE SCALE GENOMIC DNA]</scope>
    <source>
        <strain evidence="2 3">DSM 14045</strain>
    </source>
</reference>
<accession>A0A1H3HKK4</accession>
<evidence type="ECO:0000313" key="3">
    <source>
        <dbReference type="Proteomes" id="UP000183918"/>
    </source>
</evidence>